<dbReference type="AlphaFoldDB" id="A0A811V5W1"/>
<comment type="caution">
    <text evidence="1">The sequence shown here is derived from an EMBL/GenBank/DDBJ whole genome shotgun (WGS) entry which is preliminary data.</text>
</comment>
<gene>
    <name evidence="1" type="ORF">CCAP1982_LOCUS14607</name>
</gene>
<evidence type="ECO:0000313" key="1">
    <source>
        <dbReference type="EMBL" id="CAD7006284.1"/>
    </source>
</evidence>
<organism evidence="1 2">
    <name type="scientific">Ceratitis capitata</name>
    <name type="common">Mediterranean fruit fly</name>
    <name type="synonym">Tephritis capitata</name>
    <dbReference type="NCBI Taxonomy" id="7213"/>
    <lineage>
        <taxon>Eukaryota</taxon>
        <taxon>Metazoa</taxon>
        <taxon>Ecdysozoa</taxon>
        <taxon>Arthropoda</taxon>
        <taxon>Hexapoda</taxon>
        <taxon>Insecta</taxon>
        <taxon>Pterygota</taxon>
        <taxon>Neoptera</taxon>
        <taxon>Endopterygota</taxon>
        <taxon>Diptera</taxon>
        <taxon>Brachycera</taxon>
        <taxon>Muscomorpha</taxon>
        <taxon>Tephritoidea</taxon>
        <taxon>Tephritidae</taxon>
        <taxon>Ceratitis</taxon>
        <taxon>Ceratitis</taxon>
    </lineage>
</organism>
<name>A0A811V5W1_CERCA</name>
<accession>A0A811V5W1</accession>
<reference evidence="1" key="1">
    <citation type="submission" date="2020-11" db="EMBL/GenBank/DDBJ databases">
        <authorList>
            <person name="Whitehead M."/>
        </authorList>
    </citation>
    <scope>NUCLEOTIDE SEQUENCE</scope>
    <source>
        <strain evidence="1">EGII</strain>
    </source>
</reference>
<proteinExistence type="predicted"/>
<dbReference type="Proteomes" id="UP000606786">
    <property type="component" value="Unassembled WGS sequence"/>
</dbReference>
<keyword evidence="2" id="KW-1185">Reference proteome</keyword>
<dbReference type="EMBL" id="CAJHJT010000034">
    <property type="protein sequence ID" value="CAD7006284.1"/>
    <property type="molecule type" value="Genomic_DNA"/>
</dbReference>
<sequence length="90" mass="10162">MLEKNSTVKALNVITKLVDQGRGGRNILSPALIDMLITLERLSLLEIHLVSWDSSQVRKACPPTNIWFMTLLFFCVNLPAIPDADRDNLR</sequence>
<protein>
    <submittedName>
        <fullName evidence="1">(Mediterranean fruit fly) hypothetical protein</fullName>
    </submittedName>
</protein>
<evidence type="ECO:0000313" key="2">
    <source>
        <dbReference type="Proteomes" id="UP000606786"/>
    </source>
</evidence>